<evidence type="ECO:0000313" key="6">
    <source>
        <dbReference type="EMBL" id="SPC33905.1"/>
    </source>
</evidence>
<evidence type="ECO:0000259" key="5">
    <source>
        <dbReference type="PROSITE" id="PS50893"/>
    </source>
</evidence>
<dbReference type="PANTHER" id="PTHR42734">
    <property type="entry name" value="METAL TRANSPORT SYSTEM ATP-BINDING PROTEIN TM_0124-RELATED"/>
    <property type="match status" value="1"/>
</dbReference>
<evidence type="ECO:0000256" key="3">
    <source>
        <dbReference type="ARBA" id="ARBA00022741"/>
    </source>
</evidence>
<dbReference type="Proteomes" id="UP000236248">
    <property type="component" value="Chromosome NCAV"/>
</dbReference>
<comment type="similarity">
    <text evidence="1">Belongs to the ABC transporter superfamily.</text>
</comment>
<dbReference type="InterPro" id="IPR003439">
    <property type="entry name" value="ABC_transporter-like_ATP-bd"/>
</dbReference>
<protein>
    <submittedName>
        <fullName evidence="6">Manganese/Zinc/Iron Chelate Uptake Transporter (MZT) Family, ATPase</fullName>
    </submittedName>
</protein>
<dbReference type="AlphaFoldDB" id="A0A2K5AQK6"/>
<dbReference type="KEGG" id="ncv:NCAV_0724"/>
<keyword evidence="4" id="KW-0067">ATP-binding</keyword>
<dbReference type="InterPro" id="IPR027417">
    <property type="entry name" value="P-loop_NTPase"/>
</dbReference>
<sequence length="288" mass="32306">MKGMAILKVRDLSVRYGSTSILEDVNMDVEHGDILGILGPNGAGKTTLFNSILMLQEHEGTVSIFGYSNHTRRYVLPFIGYLPQRFSVDHNFPATVEDLIYTGLISIRYMQKNAYLLERNGYRWSYNPRLSNRERIDEALRMVGLEHARGKRIGMLSGGELQRALIAKILVSRPLMLILDEPFTALDQDAQTKLFNILSTLNEEMGVTIILAAHDLMLLMKLAKHIACIDRRIFFHGSKAECIASDLLRLYSEHAMHMHMKEHKEIGTAGYVGSSSSNSSSSSSRSTG</sequence>
<keyword evidence="7" id="KW-1185">Reference proteome</keyword>
<feature type="domain" description="ABC transporter" evidence="5">
    <location>
        <begin position="7"/>
        <end position="256"/>
    </location>
</feature>
<dbReference type="PROSITE" id="PS00211">
    <property type="entry name" value="ABC_TRANSPORTER_1"/>
    <property type="match status" value="1"/>
</dbReference>
<dbReference type="Gene3D" id="3.40.50.300">
    <property type="entry name" value="P-loop containing nucleotide triphosphate hydrolases"/>
    <property type="match status" value="1"/>
</dbReference>
<dbReference type="CDD" id="cd03235">
    <property type="entry name" value="ABC_Metallic_Cations"/>
    <property type="match status" value="1"/>
</dbReference>
<keyword evidence="2" id="KW-0813">Transport</keyword>
<dbReference type="EMBL" id="LT981265">
    <property type="protein sequence ID" value="SPC33905.1"/>
    <property type="molecule type" value="Genomic_DNA"/>
</dbReference>
<keyword evidence="3" id="KW-0547">Nucleotide-binding</keyword>
<dbReference type="PANTHER" id="PTHR42734:SF17">
    <property type="entry name" value="METAL TRANSPORT SYSTEM ATP-BINDING PROTEIN TM_0124-RELATED"/>
    <property type="match status" value="1"/>
</dbReference>
<evidence type="ECO:0000256" key="2">
    <source>
        <dbReference type="ARBA" id="ARBA00022448"/>
    </source>
</evidence>
<evidence type="ECO:0000313" key="7">
    <source>
        <dbReference type="Proteomes" id="UP000236248"/>
    </source>
</evidence>
<gene>
    <name evidence="6" type="ORF">NCAV_0724</name>
</gene>
<name>A0A2K5AQK6_9ARCH</name>
<evidence type="ECO:0000256" key="4">
    <source>
        <dbReference type="ARBA" id="ARBA00022840"/>
    </source>
</evidence>
<dbReference type="InterPro" id="IPR017871">
    <property type="entry name" value="ABC_transporter-like_CS"/>
</dbReference>
<dbReference type="GO" id="GO:0005524">
    <property type="term" value="F:ATP binding"/>
    <property type="evidence" value="ECO:0007669"/>
    <property type="project" value="UniProtKB-KW"/>
</dbReference>
<dbReference type="Pfam" id="PF00005">
    <property type="entry name" value="ABC_tran"/>
    <property type="match status" value="1"/>
</dbReference>
<dbReference type="PROSITE" id="PS50893">
    <property type="entry name" value="ABC_TRANSPORTER_2"/>
    <property type="match status" value="1"/>
</dbReference>
<reference evidence="7" key="1">
    <citation type="submission" date="2018-01" db="EMBL/GenBank/DDBJ databases">
        <authorList>
            <person name="Kerou L M."/>
        </authorList>
    </citation>
    <scope>NUCLEOTIDE SEQUENCE [LARGE SCALE GENOMIC DNA]</scope>
    <source>
        <strain evidence="7">SCU2</strain>
    </source>
</reference>
<evidence type="ECO:0000256" key="1">
    <source>
        <dbReference type="ARBA" id="ARBA00005417"/>
    </source>
</evidence>
<accession>A0A2K5AQK6</accession>
<proteinExistence type="inferred from homology"/>
<dbReference type="InterPro" id="IPR050153">
    <property type="entry name" value="Metal_Ion_Import_ABC"/>
</dbReference>
<dbReference type="InterPro" id="IPR003593">
    <property type="entry name" value="AAA+_ATPase"/>
</dbReference>
<dbReference type="SUPFAM" id="SSF52540">
    <property type="entry name" value="P-loop containing nucleoside triphosphate hydrolases"/>
    <property type="match status" value="1"/>
</dbReference>
<dbReference type="GO" id="GO:0016887">
    <property type="term" value="F:ATP hydrolysis activity"/>
    <property type="evidence" value="ECO:0007669"/>
    <property type="project" value="InterPro"/>
</dbReference>
<organism evidence="6 7">
    <name type="scientific">Candidatus Nitrosocaldus cavascurensis</name>
    <dbReference type="NCBI Taxonomy" id="2058097"/>
    <lineage>
        <taxon>Archaea</taxon>
        <taxon>Nitrososphaerota</taxon>
        <taxon>Nitrososphaeria</taxon>
        <taxon>Candidatus Nitrosocaldales</taxon>
        <taxon>Candidatus Nitrosocaldaceae</taxon>
        <taxon>Candidatus Nitrosocaldus</taxon>
    </lineage>
</organism>
<dbReference type="SMART" id="SM00382">
    <property type="entry name" value="AAA"/>
    <property type="match status" value="1"/>
</dbReference>